<evidence type="ECO:0000313" key="2">
    <source>
        <dbReference type="EMBL" id="ORA71508.1"/>
    </source>
</evidence>
<feature type="compositionally biased region" description="Low complexity" evidence="1">
    <location>
        <begin position="33"/>
        <end position="48"/>
    </location>
</feature>
<dbReference type="AlphaFoldDB" id="A0A1X0DGL5"/>
<dbReference type="Proteomes" id="UP000192801">
    <property type="component" value="Unassembled WGS sequence"/>
</dbReference>
<accession>A0A1X0DGL5</accession>
<reference evidence="2 3" key="1">
    <citation type="submission" date="2016-12" db="EMBL/GenBank/DDBJ databases">
        <title>The new phylogeny of genus Mycobacterium.</title>
        <authorList>
            <person name="Tortoli E."/>
            <person name="Trovato A."/>
            <person name="Cirillo D.M."/>
        </authorList>
    </citation>
    <scope>NUCLEOTIDE SEQUENCE [LARGE SCALE GENOMIC DNA]</scope>
    <source>
        <strain evidence="2 3">DSM 45130</strain>
    </source>
</reference>
<name>A0A1X0DGL5_9MYCO</name>
<dbReference type="RefSeq" id="WP_163787868.1">
    <property type="nucleotide sequence ID" value="NZ_AP022618.1"/>
</dbReference>
<evidence type="ECO:0000313" key="3">
    <source>
        <dbReference type="Proteomes" id="UP000192801"/>
    </source>
</evidence>
<organism evidence="2 3">
    <name type="scientific">Mycolicibacterium insubricum</name>
    <dbReference type="NCBI Taxonomy" id="444597"/>
    <lineage>
        <taxon>Bacteria</taxon>
        <taxon>Bacillati</taxon>
        <taxon>Actinomycetota</taxon>
        <taxon>Actinomycetes</taxon>
        <taxon>Mycobacteriales</taxon>
        <taxon>Mycobacteriaceae</taxon>
        <taxon>Mycolicibacterium</taxon>
    </lineage>
</organism>
<comment type="caution">
    <text evidence="2">The sequence shown here is derived from an EMBL/GenBank/DDBJ whole genome shotgun (WGS) entry which is preliminary data.</text>
</comment>
<dbReference type="EMBL" id="MVHS01000013">
    <property type="protein sequence ID" value="ORA71508.1"/>
    <property type="molecule type" value="Genomic_DNA"/>
</dbReference>
<sequence length="189" mass="19313">MAAELTPVKIVSVAAVAATLVLSGCSGHKADEGAATPTSATAASTTANPPAPGGPVAETNLPEGFPKDIPILKGTVTGKSFDVPGTTGKMWTLRVADVGADGFQQAQQLLTDAGFKIDKEASAEPGCDLQGALSKDRPEDGGGYTIVLCSQAIDKSTRLTYSVNVYPQSDWGTNLKPPSDVPVFPTAPK</sequence>
<protein>
    <submittedName>
        <fullName evidence="2">Uncharacterized protein</fullName>
    </submittedName>
</protein>
<feature type="region of interest" description="Disordered" evidence="1">
    <location>
        <begin position="30"/>
        <end position="64"/>
    </location>
</feature>
<keyword evidence="3" id="KW-1185">Reference proteome</keyword>
<proteinExistence type="predicted"/>
<dbReference type="STRING" id="444597.BST26_08235"/>
<gene>
    <name evidence="2" type="ORF">BST26_08235</name>
</gene>
<evidence type="ECO:0000256" key="1">
    <source>
        <dbReference type="SAM" id="MobiDB-lite"/>
    </source>
</evidence>